<evidence type="ECO:0000256" key="1">
    <source>
        <dbReference type="SAM" id="SignalP"/>
    </source>
</evidence>
<feature type="signal peptide" evidence="1">
    <location>
        <begin position="1"/>
        <end position="15"/>
    </location>
</feature>
<organism evidence="2 3">
    <name type="scientific">Polychaeton citri CBS 116435</name>
    <dbReference type="NCBI Taxonomy" id="1314669"/>
    <lineage>
        <taxon>Eukaryota</taxon>
        <taxon>Fungi</taxon>
        <taxon>Dikarya</taxon>
        <taxon>Ascomycota</taxon>
        <taxon>Pezizomycotina</taxon>
        <taxon>Dothideomycetes</taxon>
        <taxon>Dothideomycetidae</taxon>
        <taxon>Capnodiales</taxon>
        <taxon>Capnodiaceae</taxon>
        <taxon>Polychaeton</taxon>
    </lineage>
</organism>
<dbReference type="Proteomes" id="UP000799441">
    <property type="component" value="Unassembled WGS sequence"/>
</dbReference>
<dbReference type="OrthoDB" id="2506647at2759"/>
<proteinExistence type="predicted"/>
<protein>
    <submittedName>
        <fullName evidence="2">Phosphatidylethanolamine-binding-like protein</fullName>
    </submittedName>
</protein>
<evidence type="ECO:0000313" key="2">
    <source>
        <dbReference type="EMBL" id="KAF2725910.1"/>
    </source>
</evidence>
<dbReference type="InterPro" id="IPR008914">
    <property type="entry name" value="PEBP"/>
</dbReference>
<dbReference type="Gene3D" id="3.90.280.10">
    <property type="entry name" value="PEBP-like"/>
    <property type="match status" value="1"/>
</dbReference>
<dbReference type="PANTHER" id="PTHR11362">
    <property type="entry name" value="PHOSPHATIDYLETHANOLAMINE-BINDING PROTEIN"/>
    <property type="match status" value="1"/>
</dbReference>
<feature type="chain" id="PRO_5040204086" evidence="1">
    <location>
        <begin position="16"/>
        <end position="219"/>
    </location>
</feature>
<dbReference type="CDD" id="cd00866">
    <property type="entry name" value="PEBP_euk"/>
    <property type="match status" value="1"/>
</dbReference>
<keyword evidence="3" id="KW-1185">Reference proteome</keyword>
<reference evidence="2" key="1">
    <citation type="journal article" date="2020" name="Stud. Mycol.">
        <title>101 Dothideomycetes genomes: a test case for predicting lifestyles and emergence of pathogens.</title>
        <authorList>
            <person name="Haridas S."/>
            <person name="Albert R."/>
            <person name="Binder M."/>
            <person name="Bloem J."/>
            <person name="Labutti K."/>
            <person name="Salamov A."/>
            <person name="Andreopoulos B."/>
            <person name="Baker S."/>
            <person name="Barry K."/>
            <person name="Bills G."/>
            <person name="Bluhm B."/>
            <person name="Cannon C."/>
            <person name="Castanera R."/>
            <person name="Culley D."/>
            <person name="Daum C."/>
            <person name="Ezra D."/>
            <person name="Gonzalez J."/>
            <person name="Henrissat B."/>
            <person name="Kuo A."/>
            <person name="Liang C."/>
            <person name="Lipzen A."/>
            <person name="Lutzoni F."/>
            <person name="Magnuson J."/>
            <person name="Mondo S."/>
            <person name="Nolan M."/>
            <person name="Ohm R."/>
            <person name="Pangilinan J."/>
            <person name="Park H.-J."/>
            <person name="Ramirez L."/>
            <person name="Alfaro M."/>
            <person name="Sun H."/>
            <person name="Tritt A."/>
            <person name="Yoshinaga Y."/>
            <person name="Zwiers L.-H."/>
            <person name="Turgeon B."/>
            <person name="Goodwin S."/>
            <person name="Spatafora J."/>
            <person name="Crous P."/>
            <person name="Grigoriev I."/>
        </authorList>
    </citation>
    <scope>NUCLEOTIDE SEQUENCE</scope>
    <source>
        <strain evidence="2">CBS 116435</strain>
    </source>
</reference>
<dbReference type="SUPFAM" id="SSF49777">
    <property type="entry name" value="PEBP-like"/>
    <property type="match status" value="1"/>
</dbReference>
<name>A0A9P4UV85_9PEZI</name>
<accession>A0A9P4UV85</accession>
<sequence length="219" mass="23089">MKLSALLAFVATVSAAAIPAEVLTERQACPLATASQLSAAKTAFQQAKLVPASTGLIDNFNPTLAVSAAYGTKQVQLGNTFAATETLSEPSVSFTAEPGFDPAKTKYTIFLLDPDPPDPAAPILKDFLHLEIANAQPSCITSQSRQTVASYMALTPLSVAAHRYTFLVYRQPPNYAPPPKLENLPAARSGFNLNAYTKTSGLIGPVGGNFFREGLGTTV</sequence>
<dbReference type="AlphaFoldDB" id="A0A9P4UV85"/>
<comment type="caution">
    <text evidence="2">The sequence shown here is derived from an EMBL/GenBank/DDBJ whole genome shotgun (WGS) entry which is preliminary data.</text>
</comment>
<dbReference type="EMBL" id="MU003766">
    <property type="protein sequence ID" value="KAF2725910.1"/>
    <property type="molecule type" value="Genomic_DNA"/>
</dbReference>
<dbReference type="Pfam" id="PF01161">
    <property type="entry name" value="PBP"/>
    <property type="match status" value="1"/>
</dbReference>
<gene>
    <name evidence="2" type="ORF">K431DRAFT_308937</name>
</gene>
<dbReference type="InterPro" id="IPR036610">
    <property type="entry name" value="PEBP-like_sf"/>
</dbReference>
<dbReference type="InterPro" id="IPR035810">
    <property type="entry name" value="PEBP_euk"/>
</dbReference>
<evidence type="ECO:0000313" key="3">
    <source>
        <dbReference type="Proteomes" id="UP000799441"/>
    </source>
</evidence>
<dbReference type="PANTHER" id="PTHR11362:SF82">
    <property type="entry name" value="PHOSPHATIDYLETHANOLAMINE-BINDING PROTEIN 4"/>
    <property type="match status" value="1"/>
</dbReference>
<keyword evidence="1" id="KW-0732">Signal</keyword>